<dbReference type="GO" id="GO:0006396">
    <property type="term" value="P:RNA processing"/>
    <property type="evidence" value="ECO:0007669"/>
    <property type="project" value="InterPro"/>
</dbReference>
<evidence type="ECO:0000313" key="3">
    <source>
        <dbReference type="Proteomes" id="UP000005018"/>
    </source>
</evidence>
<dbReference type="HOGENOM" id="CLU_1049718_0_0_1"/>
<feature type="compositionally biased region" description="Basic residues" evidence="1">
    <location>
        <begin position="225"/>
        <end position="235"/>
    </location>
</feature>
<name>H8X828_CANO9</name>
<feature type="compositionally biased region" description="Low complexity" evidence="1">
    <location>
        <begin position="202"/>
        <end position="215"/>
    </location>
</feature>
<sequence length="265" mass="29194">MSSSATPQPPSSKNSKSRFHTTSLDANQLRSRHLYNLIHSTSISTPLNKLYSLQFDKLNSTYGITTKAATPASSLVLNHKICHACGVLLVPGVNVSIRIKYRNNKSKKRENKSKSANDSDSLSSRRLRFKCLSCGDKTYEPLLDGSEKQRNTITVKSSNKDKVTSKTVETPEPSSSNAVELPQSNQSVNSKLDLEETPESEANTIATNTGTATTAESNQPNSKNKLAKQRAKKRKAELNLLSNLKHRKTDQSSKLDSLNLSDFLK</sequence>
<dbReference type="RefSeq" id="XP_003870257.1">
    <property type="nucleotide sequence ID" value="XM_003870208.1"/>
</dbReference>
<protein>
    <submittedName>
        <fullName evidence="2">Snm1 protein</fullName>
    </submittedName>
</protein>
<dbReference type="Proteomes" id="UP000005018">
    <property type="component" value="Chromosome 5"/>
</dbReference>
<feature type="compositionally biased region" description="Polar residues" evidence="1">
    <location>
        <begin position="165"/>
        <end position="190"/>
    </location>
</feature>
<dbReference type="EMBL" id="HE681723">
    <property type="protein sequence ID" value="CCG24127.1"/>
    <property type="molecule type" value="Genomic_DNA"/>
</dbReference>
<dbReference type="Pfam" id="PF04032">
    <property type="entry name" value="Rpr2"/>
    <property type="match status" value="1"/>
</dbReference>
<feature type="compositionally biased region" description="Polar residues" evidence="1">
    <location>
        <begin position="252"/>
        <end position="265"/>
    </location>
</feature>
<feature type="region of interest" description="Disordered" evidence="1">
    <location>
        <begin position="1"/>
        <end position="20"/>
    </location>
</feature>
<feature type="region of interest" description="Disordered" evidence="1">
    <location>
        <begin position="150"/>
        <end position="265"/>
    </location>
</feature>
<dbReference type="OrthoDB" id="4023582at2759"/>
<reference evidence="2 3" key="1">
    <citation type="journal article" date="2012" name="PLoS ONE">
        <title>Sequence and analysis of the genome of the pathogenic yeast Candida orthopsilosis.</title>
        <authorList>
            <person name="Riccombeni A."/>
            <person name="Vidanes G."/>
            <person name="Proux-Wera E."/>
            <person name="Wolfe K.H."/>
            <person name="Butler G."/>
        </authorList>
    </citation>
    <scope>NUCLEOTIDE SEQUENCE [LARGE SCALE GENOMIC DNA]</scope>
    <source>
        <strain evidence="2 3">Co 90-125</strain>
    </source>
</reference>
<dbReference type="Gene3D" id="6.20.50.20">
    <property type="match status" value="1"/>
</dbReference>
<dbReference type="GeneID" id="14540778"/>
<dbReference type="AlphaFoldDB" id="H8X828"/>
<evidence type="ECO:0000256" key="1">
    <source>
        <dbReference type="SAM" id="MobiDB-lite"/>
    </source>
</evidence>
<gene>
    <name evidence="2" type="ORF">CORT_0E05420</name>
</gene>
<dbReference type="KEGG" id="cot:CORT_0E05420"/>
<keyword evidence="3" id="KW-1185">Reference proteome</keyword>
<evidence type="ECO:0000313" key="2">
    <source>
        <dbReference type="EMBL" id="CCG24127.1"/>
    </source>
</evidence>
<organism evidence="2 3">
    <name type="scientific">Candida orthopsilosis (strain 90-125)</name>
    <name type="common">Yeast</name>
    <dbReference type="NCBI Taxonomy" id="1136231"/>
    <lineage>
        <taxon>Eukaryota</taxon>
        <taxon>Fungi</taxon>
        <taxon>Dikarya</taxon>
        <taxon>Ascomycota</taxon>
        <taxon>Saccharomycotina</taxon>
        <taxon>Pichiomycetes</taxon>
        <taxon>Debaryomycetaceae</taxon>
        <taxon>Candida/Lodderomyces clade</taxon>
        <taxon>Candida</taxon>
    </lineage>
</organism>
<accession>H8X828</accession>
<proteinExistence type="predicted"/>
<dbReference type="InterPro" id="IPR007175">
    <property type="entry name" value="Rpr2/Snm1/Rpp21"/>
</dbReference>